<feature type="compositionally biased region" description="Pro residues" evidence="1">
    <location>
        <begin position="289"/>
        <end position="313"/>
    </location>
</feature>
<feature type="compositionally biased region" description="Polar residues" evidence="1">
    <location>
        <begin position="138"/>
        <end position="152"/>
    </location>
</feature>
<protein>
    <submittedName>
        <fullName evidence="2">Uncharacterized protein</fullName>
    </submittedName>
</protein>
<feature type="region of interest" description="Disordered" evidence="1">
    <location>
        <begin position="102"/>
        <end position="215"/>
    </location>
</feature>
<feature type="region of interest" description="Disordered" evidence="1">
    <location>
        <begin position="586"/>
        <end position="623"/>
    </location>
</feature>
<dbReference type="EMBL" id="LUEZ02000146">
    <property type="protein sequence ID" value="RDB15629.1"/>
    <property type="molecule type" value="Genomic_DNA"/>
</dbReference>
<evidence type="ECO:0000313" key="2">
    <source>
        <dbReference type="EMBL" id="RDB15629.1"/>
    </source>
</evidence>
<feature type="region of interest" description="Disordered" evidence="1">
    <location>
        <begin position="1"/>
        <end position="22"/>
    </location>
</feature>
<dbReference type="Proteomes" id="UP000076154">
    <property type="component" value="Unassembled WGS sequence"/>
</dbReference>
<evidence type="ECO:0000313" key="3">
    <source>
        <dbReference type="Proteomes" id="UP000076154"/>
    </source>
</evidence>
<keyword evidence="3" id="KW-1185">Reference proteome</keyword>
<feature type="compositionally biased region" description="Polar residues" evidence="1">
    <location>
        <begin position="559"/>
        <end position="568"/>
    </location>
</feature>
<feature type="compositionally biased region" description="Low complexity" evidence="1">
    <location>
        <begin position="118"/>
        <end position="130"/>
    </location>
</feature>
<name>A0A369J0U3_HYPMA</name>
<feature type="compositionally biased region" description="Low complexity" evidence="1">
    <location>
        <begin position="161"/>
        <end position="174"/>
    </location>
</feature>
<proteinExistence type="predicted"/>
<gene>
    <name evidence="2" type="ORF">Hypma_004032</name>
</gene>
<dbReference type="AlphaFoldDB" id="A0A369J0U3"/>
<reference evidence="2" key="1">
    <citation type="submission" date="2018-04" db="EMBL/GenBank/DDBJ databases">
        <title>Whole genome sequencing of Hypsizygus marmoreus.</title>
        <authorList>
            <person name="Choi I.-G."/>
            <person name="Min B."/>
            <person name="Kim J.-G."/>
            <person name="Kim S."/>
            <person name="Oh Y.-L."/>
            <person name="Kong W.-S."/>
            <person name="Park H."/>
            <person name="Jeong J."/>
            <person name="Song E.-S."/>
        </authorList>
    </citation>
    <scope>NUCLEOTIDE SEQUENCE [LARGE SCALE GENOMIC DNA]</scope>
    <source>
        <strain evidence="2">51987-8</strain>
    </source>
</reference>
<dbReference type="OrthoDB" id="2675777at2759"/>
<sequence>MSTSQLGYSQDHDSFGTVHDEQLGGPDIVTAATADLPSWTSLHVSAEASDTGSDIDELVEPVPYRSNIVRHNHSWVRKPTSGEAHLNDGSSFREELRLTTANAAGPSSHSPVLAFVPSTQGSRSGTSSSTREIHDSHSTPPTSRHSFASTCNDKNRAPNPSRAIGSSRSSSFIGVVITKIPPRPRRAPPSTPRVNDSTSISATQISGHGSVPSSTLVSSLRRVSISLADATTSWDVTARSSKPYTTAGGSVVRSRPDSALVTPEHGPSRNLPESDSVKDDSIPPSFATSPPPSSISTTPPIPSHPAQAAPPPVDLLAPSPISPDALDLLAGAAAEENASEMVMTIDLTNDLSNGSEPALDQIPRPAKASGAAESLVEALTSAFVLNAPKLEHRTSSTSKGFIVAPAIAKTVSSSSSSLAVGSARHLDAPLRAKRVSYARQAKAVAEEAGRPRILREDKLEALLGAKLARVGFEDVYRSGVGNDVIMMNARHLKNVITTQRDRGVNQVALDAKPSAMLVKSRADRFTEILDDTFGHGSDLRGHGRKSNQMMKKAPKSGVPSETSRNGSTDPEEDAVLLTNTVGLGLGLKRPMDEAEDKTQSKKVRTEGPDEALEEDATRSSVDEGMAEGWVSTLQQLIKGKTSFDRERMQGLNNILDQIDLQKDRVSLQVLEATRLKTSMEQLSELVADDLPFEDEHDLCGRAKEIVEYWKTVSEAP</sequence>
<feature type="compositionally biased region" description="Basic and acidic residues" evidence="1">
    <location>
        <begin position="589"/>
        <end position="607"/>
    </location>
</feature>
<feature type="region of interest" description="Disordered" evidence="1">
    <location>
        <begin position="531"/>
        <end position="574"/>
    </location>
</feature>
<organism evidence="2 3">
    <name type="scientific">Hypsizygus marmoreus</name>
    <name type="common">White beech mushroom</name>
    <name type="synonym">Agaricus marmoreus</name>
    <dbReference type="NCBI Taxonomy" id="39966"/>
    <lineage>
        <taxon>Eukaryota</taxon>
        <taxon>Fungi</taxon>
        <taxon>Dikarya</taxon>
        <taxon>Basidiomycota</taxon>
        <taxon>Agaricomycotina</taxon>
        <taxon>Agaricomycetes</taxon>
        <taxon>Agaricomycetidae</taxon>
        <taxon>Agaricales</taxon>
        <taxon>Tricholomatineae</taxon>
        <taxon>Lyophyllaceae</taxon>
        <taxon>Hypsizygus</taxon>
    </lineage>
</organism>
<feature type="region of interest" description="Disordered" evidence="1">
    <location>
        <begin position="240"/>
        <end position="319"/>
    </location>
</feature>
<feature type="compositionally biased region" description="Polar residues" evidence="1">
    <location>
        <begin position="194"/>
        <end position="207"/>
    </location>
</feature>
<comment type="caution">
    <text evidence="2">The sequence shown here is derived from an EMBL/GenBank/DDBJ whole genome shotgun (WGS) entry which is preliminary data.</text>
</comment>
<accession>A0A369J0U3</accession>
<feature type="compositionally biased region" description="Basic and acidic residues" evidence="1">
    <location>
        <begin position="10"/>
        <end position="22"/>
    </location>
</feature>
<dbReference type="InParanoid" id="A0A369J0U3"/>
<evidence type="ECO:0000256" key="1">
    <source>
        <dbReference type="SAM" id="MobiDB-lite"/>
    </source>
</evidence>